<evidence type="ECO:0000313" key="2">
    <source>
        <dbReference type="EMBL" id="ADE75999.1"/>
    </source>
</evidence>
<keyword evidence="1" id="KW-0472">Membrane</keyword>
<keyword evidence="1" id="KW-0812">Transmembrane</keyword>
<evidence type="ECO:0000256" key="1">
    <source>
        <dbReference type="SAM" id="Phobius"/>
    </source>
</evidence>
<feature type="transmembrane region" description="Helical" evidence="1">
    <location>
        <begin position="34"/>
        <end position="52"/>
    </location>
</feature>
<dbReference type="EMBL" id="BT122629">
    <property type="protein sequence ID" value="ADE75999.1"/>
    <property type="molecule type" value="mRNA"/>
</dbReference>
<protein>
    <submittedName>
        <fullName evidence="2">Uncharacterized protein</fullName>
    </submittedName>
</protein>
<organism evidence="2">
    <name type="scientific">Picea sitchensis</name>
    <name type="common">Sitka spruce</name>
    <name type="synonym">Pinus sitchensis</name>
    <dbReference type="NCBI Taxonomy" id="3332"/>
    <lineage>
        <taxon>Eukaryota</taxon>
        <taxon>Viridiplantae</taxon>
        <taxon>Streptophyta</taxon>
        <taxon>Embryophyta</taxon>
        <taxon>Tracheophyta</taxon>
        <taxon>Spermatophyta</taxon>
        <taxon>Pinopsida</taxon>
        <taxon>Pinidae</taxon>
        <taxon>Conifers I</taxon>
        <taxon>Pinales</taxon>
        <taxon>Pinaceae</taxon>
        <taxon>Picea</taxon>
    </lineage>
</organism>
<keyword evidence="1" id="KW-1133">Transmembrane helix</keyword>
<name>D5A8Y0_PICSI</name>
<proteinExistence type="evidence at transcript level"/>
<reference evidence="2" key="1">
    <citation type="submission" date="2010-04" db="EMBL/GenBank/DDBJ databases">
        <authorList>
            <person name="Reid K.E."/>
            <person name="Liao N."/>
            <person name="Chan S."/>
            <person name="Docking R."/>
            <person name="Taylor G."/>
            <person name="Moore R."/>
            <person name="Mayo M."/>
            <person name="Munro S."/>
            <person name="King J."/>
            <person name="Yanchuk A."/>
            <person name="Holt R."/>
            <person name="Jones S."/>
            <person name="Marra M."/>
            <person name="Ritland C.E."/>
            <person name="Ritland K."/>
            <person name="Bohlmann J."/>
        </authorList>
    </citation>
    <scope>NUCLEOTIDE SEQUENCE</scope>
    <source>
        <tissue evidence="2">Buds collected with no treatment. Collection October 2007</tissue>
    </source>
</reference>
<accession>D5A8Y0</accession>
<dbReference type="AlphaFoldDB" id="D5A8Y0"/>
<sequence length="53" mass="6191">MAAQKRRVMPTMDDFFIRQLKFGVIQTSRQSGKVTIGLYFLVYLATVGTFWWS</sequence>